<dbReference type="NCBIfam" id="TIGR01727">
    <property type="entry name" value="oligo_HPY"/>
    <property type="match status" value="1"/>
</dbReference>
<feature type="domain" description="ABC transporter" evidence="7">
    <location>
        <begin position="28"/>
        <end position="277"/>
    </location>
</feature>
<name>A0A9X1NQG2_9HYPH</name>
<dbReference type="EMBL" id="JAJOZR010000005">
    <property type="protein sequence ID" value="MCD7109277.1"/>
    <property type="molecule type" value="Genomic_DNA"/>
</dbReference>
<dbReference type="PANTHER" id="PTHR43776">
    <property type="entry name" value="TRANSPORT ATP-BINDING PROTEIN"/>
    <property type="match status" value="1"/>
</dbReference>
<evidence type="ECO:0000256" key="1">
    <source>
        <dbReference type="ARBA" id="ARBA00004417"/>
    </source>
</evidence>
<dbReference type="GO" id="GO:0016887">
    <property type="term" value="F:ATP hydrolysis activity"/>
    <property type="evidence" value="ECO:0007669"/>
    <property type="project" value="InterPro"/>
</dbReference>
<dbReference type="PROSITE" id="PS00211">
    <property type="entry name" value="ABC_TRANSPORTER_1"/>
    <property type="match status" value="1"/>
</dbReference>
<comment type="subcellular location">
    <subcellularLocation>
        <location evidence="1">Cell inner membrane</location>
        <topology evidence="1">Peripheral membrane protein</topology>
    </subcellularLocation>
</comment>
<dbReference type="Gene3D" id="3.40.50.300">
    <property type="entry name" value="P-loop containing nucleotide triphosphate hydrolases"/>
    <property type="match status" value="1"/>
</dbReference>
<dbReference type="Pfam" id="PF00005">
    <property type="entry name" value="ABC_tran"/>
    <property type="match status" value="1"/>
</dbReference>
<evidence type="ECO:0000256" key="3">
    <source>
        <dbReference type="ARBA" id="ARBA00022448"/>
    </source>
</evidence>
<evidence type="ECO:0000256" key="4">
    <source>
        <dbReference type="ARBA" id="ARBA00022741"/>
    </source>
</evidence>
<dbReference type="AlphaFoldDB" id="A0A9X1NQG2"/>
<feature type="region of interest" description="Disordered" evidence="6">
    <location>
        <begin position="1"/>
        <end position="20"/>
    </location>
</feature>
<dbReference type="InterPro" id="IPR017871">
    <property type="entry name" value="ABC_transporter-like_CS"/>
</dbReference>
<organism evidence="8 9">
    <name type="scientific">Rhizobium quercicola</name>
    <dbReference type="NCBI Taxonomy" id="2901226"/>
    <lineage>
        <taxon>Bacteria</taxon>
        <taxon>Pseudomonadati</taxon>
        <taxon>Pseudomonadota</taxon>
        <taxon>Alphaproteobacteria</taxon>
        <taxon>Hyphomicrobiales</taxon>
        <taxon>Rhizobiaceae</taxon>
        <taxon>Rhizobium/Agrobacterium group</taxon>
        <taxon>Rhizobium</taxon>
    </lineage>
</organism>
<accession>A0A9X1NQG2</accession>
<comment type="caution">
    <text evidence="8">The sequence shown here is derived from an EMBL/GenBank/DDBJ whole genome shotgun (WGS) entry which is preliminary data.</text>
</comment>
<feature type="compositionally biased region" description="Basic residues" evidence="6">
    <location>
        <begin position="1"/>
        <end position="18"/>
    </location>
</feature>
<dbReference type="SMART" id="SM00382">
    <property type="entry name" value="AAA"/>
    <property type="match status" value="1"/>
</dbReference>
<dbReference type="InterPro" id="IPR027417">
    <property type="entry name" value="P-loop_NTPase"/>
</dbReference>
<dbReference type="GO" id="GO:0005886">
    <property type="term" value="C:plasma membrane"/>
    <property type="evidence" value="ECO:0007669"/>
    <property type="project" value="UniProtKB-SubCell"/>
</dbReference>
<evidence type="ECO:0000313" key="9">
    <source>
        <dbReference type="Proteomes" id="UP001139089"/>
    </source>
</evidence>
<gene>
    <name evidence="8" type="ORF">LRX75_09480</name>
</gene>
<reference evidence="8" key="1">
    <citation type="submission" date="2021-12" db="EMBL/GenBank/DDBJ databases">
        <authorList>
            <person name="Li Y."/>
        </authorList>
    </citation>
    <scope>NUCLEOTIDE SEQUENCE</scope>
    <source>
        <strain evidence="8">DKSPLA3</strain>
    </source>
</reference>
<proteinExistence type="inferred from homology"/>
<dbReference type="CDD" id="cd03257">
    <property type="entry name" value="ABC_NikE_OppD_transporters"/>
    <property type="match status" value="1"/>
</dbReference>
<evidence type="ECO:0000256" key="5">
    <source>
        <dbReference type="ARBA" id="ARBA00022840"/>
    </source>
</evidence>
<comment type="similarity">
    <text evidence="2">Belongs to the ABC transporter superfamily.</text>
</comment>
<dbReference type="PROSITE" id="PS50893">
    <property type="entry name" value="ABC_TRANSPORTER_2"/>
    <property type="match status" value="1"/>
</dbReference>
<dbReference type="GO" id="GO:0015833">
    <property type="term" value="P:peptide transport"/>
    <property type="evidence" value="ECO:0007669"/>
    <property type="project" value="InterPro"/>
</dbReference>
<dbReference type="Pfam" id="PF08352">
    <property type="entry name" value="oligo_HPY"/>
    <property type="match status" value="1"/>
</dbReference>
<evidence type="ECO:0000256" key="6">
    <source>
        <dbReference type="SAM" id="MobiDB-lite"/>
    </source>
</evidence>
<dbReference type="GO" id="GO:0055085">
    <property type="term" value="P:transmembrane transport"/>
    <property type="evidence" value="ECO:0007669"/>
    <property type="project" value="UniProtKB-ARBA"/>
</dbReference>
<dbReference type="InterPro" id="IPR003439">
    <property type="entry name" value="ABC_transporter-like_ATP-bd"/>
</dbReference>
<keyword evidence="3" id="KW-0813">Transport</keyword>
<evidence type="ECO:0000256" key="2">
    <source>
        <dbReference type="ARBA" id="ARBA00005417"/>
    </source>
</evidence>
<dbReference type="SUPFAM" id="SSF52540">
    <property type="entry name" value="P-loop containing nucleoside triphosphate hydrolases"/>
    <property type="match status" value="1"/>
</dbReference>
<sequence length="355" mass="38769">MDAPRIRPRRPLHPRTRGGRVVSPAPLLDIRRLSRDYASGGLLGGKHVTRALAELSMTVAPGTIHGIVGESGCGKSTLARLVMALDRPTSGSVHFDGEDLFRLSQRDLKRKRRDFQMVFQDPFGSLDPRQTVGRIVAEPLHVLEGSPGRAERRDRVAAMLEAVGLAPDHADRYPHAFSGGQRQRIAIARALITEPKLVVADEAVSALDLSVQAQVLNLLMDLRDRRGVTFLFITHNLAVVDAVADRVGVMYRGRLVESGPAQAVFARPLHPYTRLLADAEPDVTRFGRPERPPVLVAAPIDAEVGCSFRNRCPLAVARCATERPELRALAGGPQMGERQTACHRAEMLLETTTPG</sequence>
<keyword evidence="4" id="KW-0547">Nucleotide-binding</keyword>
<keyword evidence="9" id="KW-1185">Reference proteome</keyword>
<protein>
    <submittedName>
        <fullName evidence="8">ATP-binding cassette domain-containing protein</fullName>
    </submittedName>
</protein>
<dbReference type="InterPro" id="IPR003593">
    <property type="entry name" value="AAA+_ATPase"/>
</dbReference>
<keyword evidence="5 8" id="KW-0067">ATP-binding</keyword>
<dbReference type="InterPro" id="IPR050319">
    <property type="entry name" value="ABC_transp_ATP-bind"/>
</dbReference>
<evidence type="ECO:0000259" key="7">
    <source>
        <dbReference type="PROSITE" id="PS50893"/>
    </source>
</evidence>
<evidence type="ECO:0000313" key="8">
    <source>
        <dbReference type="EMBL" id="MCD7109277.1"/>
    </source>
</evidence>
<dbReference type="InterPro" id="IPR013563">
    <property type="entry name" value="Oligopep_ABC_C"/>
</dbReference>
<dbReference type="Proteomes" id="UP001139089">
    <property type="component" value="Unassembled WGS sequence"/>
</dbReference>
<dbReference type="FunFam" id="3.40.50.300:FF:000016">
    <property type="entry name" value="Oligopeptide ABC transporter ATP-binding component"/>
    <property type="match status" value="1"/>
</dbReference>
<dbReference type="PANTHER" id="PTHR43776:SF7">
    <property type="entry name" value="D,D-DIPEPTIDE TRANSPORT ATP-BINDING PROTEIN DDPF-RELATED"/>
    <property type="match status" value="1"/>
</dbReference>
<dbReference type="GO" id="GO:0005524">
    <property type="term" value="F:ATP binding"/>
    <property type="evidence" value="ECO:0007669"/>
    <property type="project" value="UniProtKB-KW"/>
</dbReference>